<evidence type="ECO:0000259" key="2">
    <source>
        <dbReference type="Pfam" id="PF00011"/>
    </source>
</evidence>
<proteinExistence type="predicted"/>
<feature type="region of interest" description="Disordered" evidence="1">
    <location>
        <begin position="130"/>
        <end position="149"/>
    </location>
</feature>
<dbReference type="InterPro" id="IPR008978">
    <property type="entry name" value="HSP20-like_chaperone"/>
</dbReference>
<evidence type="ECO:0000313" key="3">
    <source>
        <dbReference type="EMBL" id="MBN2909069.1"/>
    </source>
</evidence>
<dbReference type="Proteomes" id="UP001177120">
    <property type="component" value="Unassembled WGS sequence"/>
</dbReference>
<dbReference type="Gene3D" id="2.60.40.790">
    <property type="match status" value="1"/>
</dbReference>
<comment type="caution">
    <text evidence="3">The sequence shown here is derived from an EMBL/GenBank/DDBJ whole genome shotgun (WGS) entry which is preliminary data.</text>
</comment>
<dbReference type="RefSeq" id="WP_205493754.1">
    <property type="nucleotide sequence ID" value="NZ_JAFHAP010000006.1"/>
</dbReference>
<reference evidence="3" key="1">
    <citation type="journal article" date="2024" name="Int. J. Syst. Evol. Microbiol.">
        <title>Polycladomyces zharkentensis sp. nov., a novel thermophilic cellulose- and starch-degrading member of the Bacillota from a geothermal aquifer in Kazakhstan.</title>
        <authorList>
            <person name="Mashzhan A."/>
            <person name="Kistaubayeva A."/>
            <person name="Javier-Lopez R."/>
            <person name="Bissenova U."/>
            <person name="Bissenbay A."/>
            <person name="Birkeland N.K."/>
        </authorList>
    </citation>
    <scope>NUCLEOTIDE SEQUENCE</scope>
    <source>
        <strain evidence="3">ZKZ2T</strain>
    </source>
</reference>
<organism evidence="3 4">
    <name type="scientific">Polycladomyces zharkentensis</name>
    <dbReference type="NCBI Taxonomy" id="2807616"/>
    <lineage>
        <taxon>Bacteria</taxon>
        <taxon>Bacillati</taxon>
        <taxon>Bacillota</taxon>
        <taxon>Bacilli</taxon>
        <taxon>Bacillales</taxon>
        <taxon>Thermoactinomycetaceae</taxon>
        <taxon>Polycladomyces</taxon>
    </lineage>
</organism>
<dbReference type="SUPFAM" id="SSF49764">
    <property type="entry name" value="HSP20-like chaperones"/>
    <property type="match status" value="1"/>
</dbReference>
<evidence type="ECO:0000313" key="4">
    <source>
        <dbReference type="Proteomes" id="UP001177120"/>
    </source>
</evidence>
<evidence type="ECO:0000256" key="1">
    <source>
        <dbReference type="SAM" id="MobiDB-lite"/>
    </source>
</evidence>
<feature type="domain" description="SHSP" evidence="2">
    <location>
        <begin position="58"/>
        <end position="136"/>
    </location>
</feature>
<protein>
    <submittedName>
        <fullName evidence="3">Hsp20 family protein</fullName>
    </submittedName>
</protein>
<accession>A0ABS2WHR5</accession>
<dbReference type="Pfam" id="PF00011">
    <property type="entry name" value="HSP20"/>
    <property type="match status" value="1"/>
</dbReference>
<dbReference type="EMBL" id="JAFHAP010000006">
    <property type="protein sequence ID" value="MBN2909069.1"/>
    <property type="molecule type" value="Genomic_DNA"/>
</dbReference>
<keyword evidence="4" id="KW-1185">Reference proteome</keyword>
<sequence length="149" mass="17876">MPFEPLPFRRFSSFVWRDWRAMFREMEKWMDDFPGFGRVVSRITPTAHGMVIQTRIGVVEEDDVIDVRMEGPFLVIRINSHVVQDSDPVNQRRIDRQRMFTQSFRIPFPVDESRIRTTWRDRILTVFVPKRKPDSPSHKPSTRWPDRTS</sequence>
<dbReference type="InterPro" id="IPR002068">
    <property type="entry name" value="A-crystallin/Hsp20_dom"/>
</dbReference>
<dbReference type="CDD" id="cd06464">
    <property type="entry name" value="ACD_sHsps-like"/>
    <property type="match status" value="1"/>
</dbReference>
<gene>
    <name evidence="3" type="ORF">JQC72_05980</name>
</gene>
<name>A0ABS2WHR5_9BACL</name>